<proteinExistence type="predicted"/>
<gene>
    <name evidence="2" type="ORF">SAMN05444158_4859</name>
</gene>
<evidence type="ECO:0000313" key="2">
    <source>
        <dbReference type="EMBL" id="SDT21808.1"/>
    </source>
</evidence>
<name>A0A1H1YJU8_9BRAD</name>
<reference evidence="3" key="1">
    <citation type="submission" date="2016-10" db="EMBL/GenBank/DDBJ databases">
        <authorList>
            <person name="Varghese N."/>
            <person name="Submissions S."/>
        </authorList>
    </citation>
    <scope>NUCLEOTIDE SEQUENCE [LARGE SCALE GENOMIC DNA]</scope>
    <source>
        <strain evidence="3">GAS369</strain>
    </source>
</reference>
<keyword evidence="3" id="KW-1185">Reference proteome</keyword>
<keyword evidence="1" id="KW-0732">Signal</keyword>
<evidence type="ECO:0000313" key="3">
    <source>
        <dbReference type="Proteomes" id="UP000243904"/>
    </source>
</evidence>
<dbReference type="RefSeq" id="WP_146689102.1">
    <property type="nucleotide sequence ID" value="NZ_LT629750.1"/>
</dbReference>
<feature type="chain" id="PRO_5009266623" evidence="1">
    <location>
        <begin position="22"/>
        <end position="195"/>
    </location>
</feature>
<dbReference type="AlphaFoldDB" id="A0A1H1YJU8"/>
<protein>
    <submittedName>
        <fullName evidence="2">Uncharacterized protein</fullName>
    </submittedName>
</protein>
<dbReference type="EMBL" id="LT629750">
    <property type="protein sequence ID" value="SDT21808.1"/>
    <property type="molecule type" value="Genomic_DNA"/>
</dbReference>
<evidence type="ECO:0000256" key="1">
    <source>
        <dbReference type="SAM" id="SignalP"/>
    </source>
</evidence>
<accession>A0A1H1YJU8</accession>
<dbReference type="Proteomes" id="UP000243904">
    <property type="component" value="Chromosome I"/>
</dbReference>
<organism evidence="2 3">
    <name type="scientific">Bradyrhizobium canariense</name>
    <dbReference type="NCBI Taxonomy" id="255045"/>
    <lineage>
        <taxon>Bacteria</taxon>
        <taxon>Pseudomonadati</taxon>
        <taxon>Pseudomonadota</taxon>
        <taxon>Alphaproteobacteria</taxon>
        <taxon>Hyphomicrobiales</taxon>
        <taxon>Nitrobacteraceae</taxon>
        <taxon>Bradyrhizobium</taxon>
    </lineage>
</organism>
<sequence length="195" mass="22011">MKMRLVIALLLSAFCIGDLNAEELSFYEKETDNWWTVFGGADTETGQATCYGRANKKDGSFIQIHRSLVNGEVWAIVHDTEWEIQGPDRGSLRWNFFNGVKSGLIAGATFDYDIKDKNTILILQIEPKQFSEALWNARYFTLVMPGNVPNLSLSFESKGGSMLTSLAECVKQNEKKYKNFKPSLEKVPDAVKEQL</sequence>
<feature type="signal peptide" evidence="1">
    <location>
        <begin position="1"/>
        <end position="21"/>
    </location>
</feature>